<evidence type="ECO:0000256" key="1">
    <source>
        <dbReference type="ARBA" id="ARBA00022737"/>
    </source>
</evidence>
<dbReference type="Pfam" id="PF14280">
    <property type="entry name" value="DUF4365"/>
    <property type="match status" value="1"/>
</dbReference>
<name>A0A508B2J0_9GAMM</name>
<dbReference type="PANTHER" id="PTHR44943:SF4">
    <property type="entry name" value="TPR REPEAT-CONTAINING PROTEIN MJ0798"/>
    <property type="match status" value="1"/>
</dbReference>
<dbReference type="EMBL" id="VICD02000024">
    <property type="protein sequence ID" value="KAB8198399.1"/>
    <property type="molecule type" value="Genomic_DNA"/>
</dbReference>
<dbReference type="InterPro" id="IPR051685">
    <property type="entry name" value="Ycf3/AcsC/BcsC/TPR_MFPF"/>
</dbReference>
<keyword evidence="1" id="KW-0677">Repeat</keyword>
<comment type="caution">
    <text evidence="4">The sequence shown here is derived from an EMBL/GenBank/DDBJ whole genome shotgun (WGS) entry which is preliminary data.</text>
</comment>
<accession>A0A508B2J0</accession>
<feature type="domain" description="DUF4365" evidence="3">
    <location>
        <begin position="18"/>
        <end position="153"/>
    </location>
</feature>
<dbReference type="InterPro" id="IPR025375">
    <property type="entry name" value="DUF4365"/>
</dbReference>
<reference evidence="4 5" key="1">
    <citation type="submission" date="2019-10" db="EMBL/GenBank/DDBJ databases">
        <title>Lysobacter alkalisoli sp. nov., isolated from saline-alkaline soil.</title>
        <authorList>
            <person name="Sun J.-Q."/>
        </authorList>
    </citation>
    <scope>NUCLEOTIDE SEQUENCE [LARGE SCALE GENOMIC DNA]</scope>
    <source>
        <strain evidence="4 5">KCTC 42381</strain>
    </source>
</reference>
<dbReference type="PROSITE" id="PS50293">
    <property type="entry name" value="TPR_REGION"/>
    <property type="match status" value="1"/>
</dbReference>
<gene>
    <name evidence="4" type="ORF">FKV24_002240</name>
</gene>
<dbReference type="SMART" id="SM00028">
    <property type="entry name" value="TPR"/>
    <property type="match status" value="6"/>
</dbReference>
<dbReference type="Pfam" id="PF13414">
    <property type="entry name" value="TPR_11"/>
    <property type="match status" value="1"/>
</dbReference>
<evidence type="ECO:0000313" key="5">
    <source>
        <dbReference type="Proteomes" id="UP000320431"/>
    </source>
</evidence>
<dbReference type="InterPro" id="IPR019734">
    <property type="entry name" value="TPR_rpt"/>
</dbReference>
<dbReference type="InterPro" id="IPR011990">
    <property type="entry name" value="TPR-like_helical_dom_sf"/>
</dbReference>
<evidence type="ECO:0000256" key="2">
    <source>
        <dbReference type="ARBA" id="ARBA00022803"/>
    </source>
</evidence>
<protein>
    <submittedName>
        <fullName evidence="4">Tetratricopeptide repeat protein</fullName>
    </submittedName>
</protein>
<dbReference type="PROSITE" id="PS50005">
    <property type="entry name" value="TPR"/>
    <property type="match status" value="3"/>
</dbReference>
<dbReference type="Proteomes" id="UP000320431">
    <property type="component" value="Unassembled WGS sequence"/>
</dbReference>
<dbReference type="PANTHER" id="PTHR44943">
    <property type="entry name" value="CELLULOSE SYNTHASE OPERON PROTEIN C"/>
    <property type="match status" value="1"/>
</dbReference>
<sequence length="648" mass="72522">MDHLDDLPKRHGSHVTEEKAEADFHNLLSDSEDFVLQATDRKDYGTDCQIEVVDRESATNVRIYIQLKGTDRAANADGSISVEVRRSNLNYLLMQPHSLFVCYHVSSDKLLFCSADAVVRKYEHDGQNWSQQQTVTVTFTEPLTGERLRSLAALARSSAAASRNLRFMQATARPSDLPHIVKTALPYLHVPEDQAQAAEMLSDLYENGADRIISANFEKFASALGPEHAAMTFCYMAEINLSMCGQVGDADRVAEGITHLTSKIVAGLYMPGSLYYSIGNGLTALGRDEEAIHAYETALSHLIGEGGSQPLAECYKNLGSSHEKLGNQEEAVECFREALRYNAQLPEAHLALGLHCLKVGEYRKALEHFDQVIFSGRAYSKRASVSGWRINALFNLGDGKSAFREVGMLLGDAEDEAWIWPWCARQVASFGRISPESARLSLLFWDRYLKAHPDCPSGLRERLANKLYLRSEGQGLDLTYQLFKAEFDAGIQHVHGDAAAYLWDRLGHWAQDDKNWDEAERCFRSAYNLAGGHYGYCLGTALNFLGRADESLPILRTQAEEIQQDDMSWFQVAIAYEKLGRVSESIDAYMKAIALNPDYALAWFNMGGVHWNAGDLLEASRVWKEAVDRFPDHELADRIRRDIPFALS</sequence>
<evidence type="ECO:0000313" key="4">
    <source>
        <dbReference type="EMBL" id="KAB8198399.1"/>
    </source>
</evidence>
<dbReference type="Pfam" id="PF13424">
    <property type="entry name" value="TPR_12"/>
    <property type="match status" value="1"/>
</dbReference>
<proteinExistence type="predicted"/>
<organism evidence="4 5">
    <name type="scientific">Marilutibacter maris</name>
    <dbReference type="NCBI Taxonomy" id="1605891"/>
    <lineage>
        <taxon>Bacteria</taxon>
        <taxon>Pseudomonadati</taxon>
        <taxon>Pseudomonadota</taxon>
        <taxon>Gammaproteobacteria</taxon>
        <taxon>Lysobacterales</taxon>
        <taxon>Lysobacteraceae</taxon>
        <taxon>Marilutibacter</taxon>
    </lineage>
</organism>
<dbReference type="RefSeq" id="WP_141481045.1">
    <property type="nucleotide sequence ID" value="NZ_VICD02000024.1"/>
</dbReference>
<keyword evidence="2" id="KW-0802">TPR repeat</keyword>
<evidence type="ECO:0000259" key="3">
    <source>
        <dbReference type="Pfam" id="PF14280"/>
    </source>
</evidence>
<dbReference type="SUPFAM" id="SSF48452">
    <property type="entry name" value="TPR-like"/>
    <property type="match status" value="2"/>
</dbReference>
<dbReference type="AlphaFoldDB" id="A0A508B2J0"/>
<dbReference type="Gene3D" id="1.25.40.10">
    <property type="entry name" value="Tetratricopeptide repeat domain"/>
    <property type="match status" value="2"/>
</dbReference>